<sequence length="79" mass="9151">MLRSNPNPGLLDLDFEIERTLRRARQVRRLIEFENSLHSQTENLTAEETFVDSSLSDSESEIFFSPTHAGLNRQSSERK</sequence>
<reference evidence="1 2" key="1">
    <citation type="journal article" date="2023" name="Plants (Basel)">
        <title>Bridging the Gap: Combining Genomics and Transcriptomics Approaches to Understand Stylosanthes scabra, an Orphan Legume from the Brazilian Caatinga.</title>
        <authorList>
            <person name="Ferreira-Neto J.R.C."/>
            <person name="da Silva M.D."/>
            <person name="Binneck E."/>
            <person name="de Melo N.F."/>
            <person name="da Silva R.H."/>
            <person name="de Melo A.L.T.M."/>
            <person name="Pandolfi V."/>
            <person name="Bustamante F.O."/>
            <person name="Brasileiro-Vidal A.C."/>
            <person name="Benko-Iseppon A.M."/>
        </authorList>
    </citation>
    <scope>NUCLEOTIDE SEQUENCE [LARGE SCALE GENOMIC DNA]</scope>
    <source>
        <tissue evidence="1">Leaves</tissue>
    </source>
</reference>
<evidence type="ECO:0000313" key="2">
    <source>
        <dbReference type="Proteomes" id="UP001341840"/>
    </source>
</evidence>
<name>A0ABU6X832_9FABA</name>
<protein>
    <submittedName>
        <fullName evidence="1">Uncharacterized protein</fullName>
    </submittedName>
</protein>
<accession>A0ABU6X832</accession>
<dbReference type="EMBL" id="JASCZI010211537">
    <property type="protein sequence ID" value="MED6194032.1"/>
    <property type="molecule type" value="Genomic_DNA"/>
</dbReference>
<proteinExistence type="predicted"/>
<comment type="caution">
    <text evidence="1">The sequence shown here is derived from an EMBL/GenBank/DDBJ whole genome shotgun (WGS) entry which is preliminary data.</text>
</comment>
<gene>
    <name evidence="1" type="ORF">PIB30_024643</name>
</gene>
<organism evidence="1 2">
    <name type="scientific">Stylosanthes scabra</name>
    <dbReference type="NCBI Taxonomy" id="79078"/>
    <lineage>
        <taxon>Eukaryota</taxon>
        <taxon>Viridiplantae</taxon>
        <taxon>Streptophyta</taxon>
        <taxon>Embryophyta</taxon>
        <taxon>Tracheophyta</taxon>
        <taxon>Spermatophyta</taxon>
        <taxon>Magnoliopsida</taxon>
        <taxon>eudicotyledons</taxon>
        <taxon>Gunneridae</taxon>
        <taxon>Pentapetalae</taxon>
        <taxon>rosids</taxon>
        <taxon>fabids</taxon>
        <taxon>Fabales</taxon>
        <taxon>Fabaceae</taxon>
        <taxon>Papilionoideae</taxon>
        <taxon>50 kb inversion clade</taxon>
        <taxon>dalbergioids sensu lato</taxon>
        <taxon>Dalbergieae</taxon>
        <taxon>Pterocarpus clade</taxon>
        <taxon>Stylosanthes</taxon>
    </lineage>
</organism>
<evidence type="ECO:0000313" key="1">
    <source>
        <dbReference type="EMBL" id="MED6194032.1"/>
    </source>
</evidence>
<dbReference type="Proteomes" id="UP001341840">
    <property type="component" value="Unassembled WGS sequence"/>
</dbReference>
<keyword evidence="2" id="KW-1185">Reference proteome</keyword>